<organism evidence="2 3">
    <name type="scientific">Marasmiellus scandens</name>
    <dbReference type="NCBI Taxonomy" id="2682957"/>
    <lineage>
        <taxon>Eukaryota</taxon>
        <taxon>Fungi</taxon>
        <taxon>Dikarya</taxon>
        <taxon>Basidiomycota</taxon>
        <taxon>Agaricomycotina</taxon>
        <taxon>Agaricomycetes</taxon>
        <taxon>Agaricomycetidae</taxon>
        <taxon>Agaricales</taxon>
        <taxon>Marasmiineae</taxon>
        <taxon>Omphalotaceae</taxon>
        <taxon>Marasmiellus</taxon>
    </lineage>
</organism>
<evidence type="ECO:0000256" key="1">
    <source>
        <dbReference type="SAM" id="SignalP"/>
    </source>
</evidence>
<feature type="chain" id="PRO_5045557681" description="Alginate lyase 2 domain-containing protein" evidence="1">
    <location>
        <begin position="26"/>
        <end position="263"/>
    </location>
</feature>
<evidence type="ECO:0000313" key="2">
    <source>
        <dbReference type="EMBL" id="KAK7472031.1"/>
    </source>
</evidence>
<dbReference type="Gene3D" id="2.60.120.200">
    <property type="match status" value="1"/>
</dbReference>
<dbReference type="EMBL" id="JBANRG010000001">
    <property type="protein sequence ID" value="KAK7472031.1"/>
    <property type="molecule type" value="Genomic_DNA"/>
</dbReference>
<feature type="signal peptide" evidence="1">
    <location>
        <begin position="1"/>
        <end position="25"/>
    </location>
</feature>
<keyword evidence="3" id="KW-1185">Reference proteome</keyword>
<accession>A0ABR1K390</accession>
<reference evidence="2 3" key="1">
    <citation type="submission" date="2024-01" db="EMBL/GenBank/DDBJ databases">
        <title>A draft genome for the cacao thread blight pathogen Marasmiellus scandens.</title>
        <authorList>
            <person name="Baruah I.K."/>
            <person name="Leung J."/>
            <person name="Bukari Y."/>
            <person name="Amoako-Attah I."/>
            <person name="Meinhardt L.W."/>
            <person name="Bailey B.A."/>
            <person name="Cohen S.P."/>
        </authorList>
    </citation>
    <scope>NUCLEOTIDE SEQUENCE [LARGE SCALE GENOMIC DNA]</scope>
    <source>
        <strain evidence="2 3">GH-19</strain>
    </source>
</reference>
<protein>
    <recommendedName>
        <fullName evidence="4">Alginate lyase 2 domain-containing protein</fullName>
    </recommendedName>
</protein>
<name>A0ABR1K390_9AGAR</name>
<evidence type="ECO:0000313" key="3">
    <source>
        <dbReference type="Proteomes" id="UP001498398"/>
    </source>
</evidence>
<evidence type="ECO:0008006" key="4">
    <source>
        <dbReference type="Google" id="ProtNLM"/>
    </source>
</evidence>
<gene>
    <name evidence="2" type="ORF">VKT23_000142</name>
</gene>
<keyword evidence="1" id="KW-0732">Signal</keyword>
<proteinExistence type="predicted"/>
<comment type="caution">
    <text evidence="2">The sequence shown here is derived from an EMBL/GenBank/DDBJ whole genome shotgun (WGS) entry which is preliminary data.</text>
</comment>
<dbReference type="Proteomes" id="UP001498398">
    <property type="component" value="Unassembled WGS sequence"/>
</dbReference>
<sequence>MHSKILQVASLILLSQSFNIKSVLAISLPSLEINPRAGNPTVLDDGTGAPPGKKYNQGKTDAGWVWQSTGVLTHGCTDDKIHITDCYGLRLSADTSKSLEAGLPDDAAPRQRIEFATGQKGVAGETHQYEWKFYLSSQTGSTKNFFHLMQLVNEKAEGVVKTGPVITLDARNGKVQIEDVFKQGCTTGQNCPSLSLADFEDRTTLHRVTVTFGENGHLLYVIQDADNGNKQLLKYEVKGNMGTGGSVKLGTYRAAVDGMTASL</sequence>